<evidence type="ECO:0000313" key="1">
    <source>
        <dbReference type="EMBL" id="MCY9760897.1"/>
    </source>
</evidence>
<keyword evidence="1" id="KW-0167">Capsid protein</keyword>
<organism evidence="1 2">
    <name type="scientific">Paenibacillus alvei</name>
    <name type="common">Bacillus alvei</name>
    <dbReference type="NCBI Taxonomy" id="44250"/>
    <lineage>
        <taxon>Bacteria</taxon>
        <taxon>Bacillati</taxon>
        <taxon>Bacillota</taxon>
        <taxon>Bacilli</taxon>
        <taxon>Bacillales</taxon>
        <taxon>Paenibacillaceae</taxon>
        <taxon>Paenibacillus</taxon>
    </lineage>
</organism>
<gene>
    <name evidence="1" type="ORF">M5X12_09945</name>
</gene>
<dbReference type="Gene3D" id="1.20.1260.10">
    <property type="match status" value="1"/>
</dbReference>
<accession>A0ABT4GW12</accession>
<protein>
    <submittedName>
        <fullName evidence="1">Spore coat protein</fullName>
    </submittedName>
</protein>
<dbReference type="EMBL" id="JAMDNP010000017">
    <property type="protein sequence ID" value="MCY9760897.1"/>
    <property type="molecule type" value="Genomic_DNA"/>
</dbReference>
<dbReference type="Proteomes" id="UP001527181">
    <property type="component" value="Unassembled WGS sequence"/>
</dbReference>
<name>A0ABT4GW12_PAEAL</name>
<comment type="caution">
    <text evidence="1">The sequence shown here is derived from an EMBL/GenBank/DDBJ whole genome shotgun (WGS) entry which is preliminary data.</text>
</comment>
<sequence>MLNNQLATHEVLEVHELMNFKNTCMNKTASMYNLVSCEQLKKLMETDIQNSAQAIADYKNILSRVQQ</sequence>
<proteinExistence type="predicted"/>
<evidence type="ECO:0000313" key="2">
    <source>
        <dbReference type="Proteomes" id="UP001527181"/>
    </source>
</evidence>
<dbReference type="InterPro" id="IPR012347">
    <property type="entry name" value="Ferritin-like"/>
</dbReference>
<reference evidence="1 2" key="1">
    <citation type="submission" date="2022-05" db="EMBL/GenBank/DDBJ databases">
        <title>Genome Sequencing of Bee-Associated Microbes.</title>
        <authorList>
            <person name="Dunlap C."/>
        </authorList>
    </citation>
    <scope>NUCLEOTIDE SEQUENCE [LARGE SCALE GENOMIC DNA]</scope>
    <source>
        <strain evidence="1 2">NRRL B-04010</strain>
    </source>
</reference>
<keyword evidence="1" id="KW-0946">Virion</keyword>
<keyword evidence="2" id="KW-1185">Reference proteome</keyword>